<keyword evidence="2" id="KW-1185">Reference proteome</keyword>
<reference evidence="2" key="2">
    <citation type="journal article" date="2016" name="Sci. Rep.">
        <title>Dictyocaulus viviparus genome, variome and transcriptome elucidate lungworm biology and support future intervention.</title>
        <authorList>
            <person name="McNulty S.N."/>
            <person name="Strube C."/>
            <person name="Rosa B.A."/>
            <person name="Martin J.C."/>
            <person name="Tyagi R."/>
            <person name="Choi Y.J."/>
            <person name="Wang Q."/>
            <person name="Hallsworth Pepin K."/>
            <person name="Zhang X."/>
            <person name="Ozersky P."/>
            <person name="Wilson R.K."/>
            <person name="Sternberg P.W."/>
            <person name="Gasser R.B."/>
            <person name="Mitreva M."/>
        </authorList>
    </citation>
    <scope>NUCLEOTIDE SEQUENCE [LARGE SCALE GENOMIC DNA]</scope>
    <source>
        <strain evidence="2">HannoverDv2000</strain>
    </source>
</reference>
<dbReference type="OrthoDB" id="5813736at2759"/>
<organism evidence="1 2">
    <name type="scientific">Dictyocaulus viviparus</name>
    <name type="common">Bovine lungworm</name>
    <dbReference type="NCBI Taxonomy" id="29172"/>
    <lineage>
        <taxon>Eukaryota</taxon>
        <taxon>Metazoa</taxon>
        <taxon>Ecdysozoa</taxon>
        <taxon>Nematoda</taxon>
        <taxon>Chromadorea</taxon>
        <taxon>Rhabditida</taxon>
        <taxon>Rhabditina</taxon>
        <taxon>Rhabditomorpha</taxon>
        <taxon>Strongyloidea</taxon>
        <taxon>Metastrongylidae</taxon>
        <taxon>Dictyocaulus</taxon>
    </lineage>
</organism>
<reference evidence="1 2" key="1">
    <citation type="submission" date="2013-11" db="EMBL/GenBank/DDBJ databases">
        <title>Draft genome of the bovine lungworm Dictyocaulus viviparus.</title>
        <authorList>
            <person name="Mitreva M."/>
        </authorList>
    </citation>
    <scope>NUCLEOTIDE SEQUENCE [LARGE SCALE GENOMIC DNA]</scope>
    <source>
        <strain evidence="1 2">HannoverDv2000</strain>
    </source>
</reference>
<dbReference type="Gene3D" id="2.10.60.10">
    <property type="entry name" value="CD59"/>
    <property type="match status" value="1"/>
</dbReference>
<dbReference type="AlphaFoldDB" id="A0A0D8X9M1"/>
<protein>
    <submittedName>
        <fullName evidence="1">Uncharacterized protein</fullName>
    </submittedName>
</protein>
<dbReference type="EMBL" id="KN716859">
    <property type="protein sequence ID" value="KJH41285.1"/>
    <property type="molecule type" value="Genomic_DNA"/>
</dbReference>
<dbReference type="Proteomes" id="UP000053766">
    <property type="component" value="Unassembled WGS sequence"/>
</dbReference>
<proteinExistence type="predicted"/>
<name>A0A0D8X9M1_DICVI</name>
<dbReference type="InterPro" id="IPR045860">
    <property type="entry name" value="Snake_toxin-like_sf"/>
</dbReference>
<accession>A0A0D8X9M1</accession>
<evidence type="ECO:0000313" key="2">
    <source>
        <dbReference type="Proteomes" id="UP000053766"/>
    </source>
</evidence>
<sequence>MEKMMYYASNGQVKCFCDRESCDDSLLCQGDFCLIGLRREDGSNIPKLRQHCGSAGDVPYLSDGPTRCEERVDSWQELCKCNENFCNTFAYLRSSIDSRQDQQDVIQFTKQDVSHPPVRDRPPINTLVQSSQKRSCELQYYRSIVYKMFIYSNTKAKQLGFHDGDHPAKAIGCEKQHKNFLTIDDGYSNLAGKVFLDHSKNDC</sequence>
<evidence type="ECO:0000313" key="1">
    <source>
        <dbReference type="EMBL" id="KJH41285.1"/>
    </source>
</evidence>
<gene>
    <name evidence="1" type="ORF">DICVIV_12743</name>
</gene>